<name>A0A380NLV8_9FIRM</name>
<dbReference type="Gene3D" id="3.30.70.1710">
    <property type="match status" value="1"/>
</dbReference>
<evidence type="ECO:0000256" key="2">
    <source>
        <dbReference type="ARBA" id="ARBA00024446"/>
    </source>
</evidence>
<evidence type="ECO:0000259" key="5">
    <source>
        <dbReference type="PROSITE" id="PS51930"/>
    </source>
</evidence>
<dbReference type="GO" id="GO:0031469">
    <property type="term" value="C:bacterial microcompartment"/>
    <property type="evidence" value="ECO:0007669"/>
    <property type="project" value="UniProtKB-SubCell"/>
</dbReference>
<proteinExistence type="inferred from homology"/>
<dbReference type="InterPro" id="IPR044872">
    <property type="entry name" value="CcmK/CsoS1_BMC"/>
</dbReference>
<dbReference type="Proteomes" id="UP000255367">
    <property type="component" value="Unassembled WGS sequence"/>
</dbReference>
<dbReference type="RefSeq" id="WP_147285269.1">
    <property type="nucleotide sequence ID" value="NZ_UHIO01000001.1"/>
</dbReference>
<evidence type="ECO:0000313" key="6">
    <source>
        <dbReference type="EMBL" id="SUP44290.1"/>
    </source>
</evidence>
<evidence type="ECO:0000313" key="7">
    <source>
        <dbReference type="Proteomes" id="UP000255367"/>
    </source>
</evidence>
<protein>
    <submittedName>
        <fullName evidence="6">Propanediol utilization protein PduA</fullName>
    </submittedName>
</protein>
<feature type="compositionally biased region" description="Low complexity" evidence="4">
    <location>
        <begin position="115"/>
        <end position="126"/>
    </location>
</feature>
<organism evidence="6 7">
    <name type="scientific">Veillonella criceti</name>
    <dbReference type="NCBI Taxonomy" id="103891"/>
    <lineage>
        <taxon>Bacteria</taxon>
        <taxon>Bacillati</taxon>
        <taxon>Bacillota</taxon>
        <taxon>Negativicutes</taxon>
        <taxon>Veillonellales</taxon>
        <taxon>Veillonellaceae</taxon>
        <taxon>Veillonella</taxon>
    </lineage>
</organism>
<dbReference type="SUPFAM" id="SSF143414">
    <property type="entry name" value="CcmK-like"/>
    <property type="match status" value="1"/>
</dbReference>
<dbReference type="PANTHER" id="PTHR33941:SF11">
    <property type="entry name" value="BACTERIAL MICROCOMPARTMENT SHELL PROTEIN PDUJ"/>
    <property type="match status" value="1"/>
</dbReference>
<evidence type="ECO:0000256" key="1">
    <source>
        <dbReference type="ARBA" id="ARBA00024322"/>
    </source>
</evidence>
<comment type="similarity">
    <text evidence="3">Belongs to the bacterial microcompartments protein family.</text>
</comment>
<feature type="region of interest" description="Disordered" evidence="4">
    <location>
        <begin position="115"/>
        <end position="198"/>
    </location>
</feature>
<dbReference type="Pfam" id="PF00936">
    <property type="entry name" value="BMC"/>
    <property type="match status" value="1"/>
</dbReference>
<feature type="compositionally biased region" description="Polar residues" evidence="4">
    <location>
        <begin position="157"/>
        <end position="180"/>
    </location>
</feature>
<dbReference type="EMBL" id="UHIO01000001">
    <property type="protein sequence ID" value="SUP44290.1"/>
    <property type="molecule type" value="Genomic_DNA"/>
</dbReference>
<dbReference type="PANTHER" id="PTHR33941">
    <property type="entry name" value="PROPANEDIOL UTILIZATION PROTEIN PDUA"/>
    <property type="match status" value="1"/>
</dbReference>
<sequence length="198" mass="20407">MKDALGLVEVAGLASAIQVADVMVKSANVTMIDIEKAKGNGWMTVKVRGDVGAVQAAVQAGAAEAQQFGHLIAQKVIPRPAEGLDTWLLASGGETVLQGISVKAAPKPEKVKEAVPVVTESVTPTPKQEKAKPKATEPEATADETKSALLEVFKPGSTANANTTSVSKLAKTNTSASSPAKATPKKRTSRAKSTKPKA</sequence>
<reference evidence="6 7" key="1">
    <citation type="submission" date="2018-06" db="EMBL/GenBank/DDBJ databases">
        <authorList>
            <consortium name="Pathogen Informatics"/>
            <person name="Doyle S."/>
        </authorList>
    </citation>
    <scope>NUCLEOTIDE SEQUENCE [LARGE SCALE GENOMIC DNA]</scope>
    <source>
        <strain evidence="6 7">NCTC12020</strain>
    </source>
</reference>
<feature type="compositionally biased region" description="Basic and acidic residues" evidence="4">
    <location>
        <begin position="127"/>
        <end position="137"/>
    </location>
</feature>
<evidence type="ECO:0000256" key="4">
    <source>
        <dbReference type="SAM" id="MobiDB-lite"/>
    </source>
</evidence>
<dbReference type="InterPro" id="IPR000249">
    <property type="entry name" value="BMC_dom"/>
</dbReference>
<dbReference type="SMART" id="SM00877">
    <property type="entry name" value="BMC"/>
    <property type="match status" value="1"/>
</dbReference>
<dbReference type="InterPro" id="IPR050575">
    <property type="entry name" value="BMC_shell"/>
</dbReference>
<dbReference type="OrthoDB" id="9812608at2"/>
<feature type="compositionally biased region" description="Basic residues" evidence="4">
    <location>
        <begin position="183"/>
        <end position="198"/>
    </location>
</feature>
<dbReference type="InterPro" id="IPR037233">
    <property type="entry name" value="CcmK-like_sf"/>
</dbReference>
<keyword evidence="2" id="KW-1283">Bacterial microcompartment</keyword>
<dbReference type="AlphaFoldDB" id="A0A380NLV8"/>
<keyword evidence="7" id="KW-1185">Reference proteome</keyword>
<comment type="subcellular location">
    <subcellularLocation>
        <location evidence="1">Bacterial microcompartment</location>
    </subcellularLocation>
</comment>
<gene>
    <name evidence="6" type="primary">pduA_2</name>
    <name evidence="6" type="ORF">NCTC12020_01592</name>
</gene>
<accession>A0A380NLV8</accession>
<evidence type="ECO:0000256" key="3">
    <source>
        <dbReference type="PROSITE-ProRule" id="PRU01278"/>
    </source>
</evidence>
<dbReference type="PROSITE" id="PS51930">
    <property type="entry name" value="BMC_2"/>
    <property type="match status" value="1"/>
</dbReference>
<feature type="domain" description="BMC" evidence="5">
    <location>
        <begin position="4"/>
        <end position="89"/>
    </location>
</feature>